<dbReference type="Pfam" id="PF00440">
    <property type="entry name" value="TetR_N"/>
    <property type="match status" value="1"/>
</dbReference>
<dbReference type="Gene3D" id="1.10.357.10">
    <property type="entry name" value="Tetracycline Repressor, domain 2"/>
    <property type="match status" value="1"/>
</dbReference>
<dbReference type="PANTHER" id="PTHR30055:SF234">
    <property type="entry name" value="HTH-TYPE TRANSCRIPTIONAL REGULATOR BETI"/>
    <property type="match status" value="1"/>
</dbReference>
<dbReference type="InterPro" id="IPR050109">
    <property type="entry name" value="HTH-type_TetR-like_transc_reg"/>
</dbReference>
<dbReference type="SUPFAM" id="SSF46689">
    <property type="entry name" value="Homeodomain-like"/>
    <property type="match status" value="1"/>
</dbReference>
<evidence type="ECO:0000256" key="2">
    <source>
        <dbReference type="ARBA" id="ARBA00023125"/>
    </source>
</evidence>
<dbReference type="PRINTS" id="PR00455">
    <property type="entry name" value="HTHTETR"/>
</dbReference>
<proteinExistence type="predicted"/>
<keyword evidence="3" id="KW-0804">Transcription</keyword>
<accession>A0ABS7HJW9</accession>
<evidence type="ECO:0000259" key="5">
    <source>
        <dbReference type="PROSITE" id="PS50977"/>
    </source>
</evidence>
<feature type="domain" description="HTH tetR-type" evidence="5">
    <location>
        <begin position="6"/>
        <end position="66"/>
    </location>
</feature>
<gene>
    <name evidence="6" type="ORF">JNB62_02635</name>
</gene>
<name>A0ABS7HJW9_9MICO</name>
<evidence type="ECO:0000256" key="4">
    <source>
        <dbReference type="PROSITE-ProRule" id="PRU00335"/>
    </source>
</evidence>
<keyword evidence="2 4" id="KW-0238">DNA-binding</keyword>
<protein>
    <submittedName>
        <fullName evidence="6">TetR/AcrR family transcriptional regulator</fullName>
    </submittedName>
</protein>
<dbReference type="InterPro" id="IPR001647">
    <property type="entry name" value="HTH_TetR"/>
</dbReference>
<comment type="caution">
    <text evidence="6">The sequence shown here is derived from an EMBL/GenBank/DDBJ whole genome shotgun (WGS) entry which is preliminary data.</text>
</comment>
<evidence type="ECO:0000313" key="6">
    <source>
        <dbReference type="EMBL" id="MBW9092576.1"/>
    </source>
</evidence>
<keyword evidence="1" id="KW-0805">Transcription regulation</keyword>
<organism evidence="6 7">
    <name type="scientific">Microbacterium jejuense</name>
    <dbReference type="NCBI Taxonomy" id="1263637"/>
    <lineage>
        <taxon>Bacteria</taxon>
        <taxon>Bacillati</taxon>
        <taxon>Actinomycetota</taxon>
        <taxon>Actinomycetes</taxon>
        <taxon>Micrococcales</taxon>
        <taxon>Microbacteriaceae</taxon>
        <taxon>Microbacterium</taxon>
    </lineage>
</organism>
<dbReference type="PANTHER" id="PTHR30055">
    <property type="entry name" value="HTH-TYPE TRANSCRIPTIONAL REGULATOR RUTR"/>
    <property type="match status" value="1"/>
</dbReference>
<dbReference type="RefSeq" id="WP_220299331.1">
    <property type="nucleotide sequence ID" value="NZ_JAEUAW010000002.1"/>
</dbReference>
<keyword evidence="7" id="KW-1185">Reference proteome</keyword>
<dbReference type="InterPro" id="IPR009057">
    <property type="entry name" value="Homeodomain-like_sf"/>
</dbReference>
<evidence type="ECO:0000256" key="1">
    <source>
        <dbReference type="ARBA" id="ARBA00023015"/>
    </source>
</evidence>
<evidence type="ECO:0000256" key="3">
    <source>
        <dbReference type="ARBA" id="ARBA00023163"/>
    </source>
</evidence>
<dbReference type="PROSITE" id="PS50977">
    <property type="entry name" value="HTH_TETR_2"/>
    <property type="match status" value="1"/>
</dbReference>
<evidence type="ECO:0000313" key="7">
    <source>
        <dbReference type="Proteomes" id="UP001196843"/>
    </source>
</evidence>
<reference evidence="6 7" key="1">
    <citation type="journal article" date="2021" name="MBio">
        <title>Poor Competitiveness of Bradyrhizobium in Pigeon Pea Root Colonization in Indian Soils.</title>
        <authorList>
            <person name="Chalasani D."/>
            <person name="Basu A."/>
            <person name="Pullabhotla S.V.S.R.N."/>
            <person name="Jorrin B."/>
            <person name="Neal A.L."/>
            <person name="Poole P.S."/>
            <person name="Podile A.R."/>
            <person name="Tkacz A."/>
        </authorList>
    </citation>
    <scope>NUCLEOTIDE SEQUENCE [LARGE SCALE GENOMIC DNA]</scope>
    <source>
        <strain evidence="6 7">HU14</strain>
    </source>
</reference>
<dbReference type="Proteomes" id="UP001196843">
    <property type="component" value="Unassembled WGS sequence"/>
</dbReference>
<sequence>MTRTKTQSDQQVLDVALQIVQESGVRGLTFSAVAERCGLSAPTLVQRFSNKATLTRRTLLHAWDQLEAQTRELAETTPLTPAGAVELLIGLSQDFGDADSYADGLLLLREDVRDPALRARGVAWEEQLVAALDARLPPGTTGAGYALAAFWQGAVLWGAYRTDRPLPAYLDEKLRAFVDLLVSPNK</sequence>
<dbReference type="EMBL" id="JAEUAW010000002">
    <property type="protein sequence ID" value="MBW9092576.1"/>
    <property type="molecule type" value="Genomic_DNA"/>
</dbReference>
<feature type="DNA-binding region" description="H-T-H motif" evidence="4">
    <location>
        <begin position="29"/>
        <end position="48"/>
    </location>
</feature>